<proteinExistence type="predicted"/>
<dbReference type="InterPro" id="IPR036928">
    <property type="entry name" value="AS_sf"/>
</dbReference>
<keyword evidence="3" id="KW-1185">Reference proteome</keyword>
<accession>A0ABW2BA95</accession>
<dbReference type="SUPFAM" id="SSF75304">
    <property type="entry name" value="Amidase signature (AS) enzymes"/>
    <property type="match status" value="1"/>
</dbReference>
<evidence type="ECO:0000259" key="1">
    <source>
        <dbReference type="Pfam" id="PF01425"/>
    </source>
</evidence>
<dbReference type="EMBL" id="JBHSWG010000004">
    <property type="protein sequence ID" value="MFC6762497.1"/>
    <property type="molecule type" value="Genomic_DNA"/>
</dbReference>
<organism evidence="2 3">
    <name type="scientific">Sulfitobacter porphyrae</name>
    <dbReference type="NCBI Taxonomy" id="1246864"/>
    <lineage>
        <taxon>Bacteria</taxon>
        <taxon>Pseudomonadati</taxon>
        <taxon>Pseudomonadota</taxon>
        <taxon>Alphaproteobacteria</taxon>
        <taxon>Rhodobacterales</taxon>
        <taxon>Roseobacteraceae</taxon>
        <taxon>Sulfitobacter</taxon>
    </lineage>
</organism>
<evidence type="ECO:0000313" key="2">
    <source>
        <dbReference type="EMBL" id="MFC6762497.1"/>
    </source>
</evidence>
<reference evidence="3" key="1">
    <citation type="journal article" date="2019" name="Int. J. Syst. Evol. Microbiol.">
        <title>The Global Catalogue of Microorganisms (GCM) 10K type strain sequencing project: providing services to taxonomists for standard genome sequencing and annotation.</title>
        <authorList>
            <consortium name="The Broad Institute Genomics Platform"/>
            <consortium name="The Broad Institute Genome Sequencing Center for Infectious Disease"/>
            <person name="Wu L."/>
            <person name="Ma J."/>
        </authorList>
    </citation>
    <scope>NUCLEOTIDE SEQUENCE [LARGE SCALE GENOMIC DNA]</scope>
    <source>
        <strain evidence="3">CCUG 66188</strain>
    </source>
</reference>
<dbReference type="InterPro" id="IPR023631">
    <property type="entry name" value="Amidase_dom"/>
</dbReference>
<dbReference type="PANTHER" id="PTHR43372">
    <property type="entry name" value="FATTY-ACID AMIDE HYDROLASE"/>
    <property type="match status" value="1"/>
</dbReference>
<dbReference type="Gene3D" id="3.90.1300.10">
    <property type="entry name" value="Amidase signature (AS) domain"/>
    <property type="match status" value="1"/>
</dbReference>
<feature type="domain" description="Amidase" evidence="1">
    <location>
        <begin position="30"/>
        <end position="413"/>
    </location>
</feature>
<evidence type="ECO:0000313" key="3">
    <source>
        <dbReference type="Proteomes" id="UP001596353"/>
    </source>
</evidence>
<dbReference type="Proteomes" id="UP001596353">
    <property type="component" value="Unassembled WGS sequence"/>
</dbReference>
<comment type="caution">
    <text evidence="2">The sequence shown here is derived from an EMBL/GenBank/DDBJ whole genome shotgun (WGS) entry which is preliminary data.</text>
</comment>
<name>A0ABW2BA95_9RHOB</name>
<dbReference type="Pfam" id="PF01425">
    <property type="entry name" value="Amidase"/>
    <property type="match status" value="1"/>
</dbReference>
<gene>
    <name evidence="2" type="ORF">ACFQFQ_27860</name>
</gene>
<dbReference type="InterPro" id="IPR052739">
    <property type="entry name" value="FAAH2"/>
</dbReference>
<protein>
    <submittedName>
        <fullName evidence="2">Amidase family protein</fullName>
    </submittedName>
</protein>
<sequence length="511" mass="54115">MTAFLQKAPHQWTAVETVAALKARKIGALELLEHCLDRRARLDGEVNAVVEIRAEAAREAARAADASDASSPLAGLPMTIKETYEVEGFHATAGMPELKDYVSTGDAVTVQSLRGAGAVIWGKTNVPVAASDHQSYNPLHGVCRNPWDTSRTVGGSSGGAAAALAAGYTALELGSDIGGSIRIPAHFCRVWGHKPTYGIVPARGHVPPPGALADSPLSVCGPMGRSGADLELGLDLLAGGMPDSGWVLNLPKPRHETLSDYRVAVWTGDNPVDPAYAEAIAAYADALAEQGVQVTRLDAMPAPLIGNDDLYIALLFATIGSGVPQAELEAYAAAAAGHPDGSLPERVARATRSSLADFAGLVERQERLREAWRAWFADFDILLCPVSMTVAFPHQTEDGHGPVPQMSRVLDVGGETRPYMENLYWPGIATLGHLPATVRPLPDPVRGMPAAYRPSARNTQTARRCASLRCATRFSAALSRHQVSPDLGGFLCSLHPESAAAQDTTKGRRDD</sequence>
<dbReference type="PANTHER" id="PTHR43372:SF4">
    <property type="entry name" value="FATTY-ACID AMIDE HYDROLASE 2"/>
    <property type="match status" value="1"/>
</dbReference>